<dbReference type="EMBL" id="FQXP01000005">
    <property type="protein sequence ID" value="SHH83080.1"/>
    <property type="molecule type" value="Genomic_DNA"/>
</dbReference>
<dbReference type="Proteomes" id="UP000184526">
    <property type="component" value="Unassembled WGS sequence"/>
</dbReference>
<dbReference type="OrthoDB" id="9798935at2"/>
<dbReference type="Pfam" id="PF03990">
    <property type="entry name" value="DUF348"/>
    <property type="match status" value="2"/>
</dbReference>
<dbReference type="AlphaFoldDB" id="A0A1M5W6I2"/>
<protein>
    <recommendedName>
        <fullName evidence="3">G5 domain-containing protein</fullName>
    </recommendedName>
</protein>
<dbReference type="Pfam" id="PF06725">
    <property type="entry name" value="3D"/>
    <property type="match status" value="1"/>
</dbReference>
<dbReference type="Gene3D" id="2.40.40.10">
    <property type="entry name" value="RlpA-like domain"/>
    <property type="match status" value="1"/>
</dbReference>
<dbReference type="InterPro" id="IPR036908">
    <property type="entry name" value="RlpA-like_sf"/>
</dbReference>
<evidence type="ECO:0000256" key="1">
    <source>
        <dbReference type="ARBA" id="ARBA00022729"/>
    </source>
</evidence>
<keyword evidence="2" id="KW-0472">Membrane</keyword>
<dbReference type="RefSeq" id="WP_072831477.1">
    <property type="nucleotide sequence ID" value="NZ_FQXP01000005.1"/>
</dbReference>
<organism evidence="4 5">
    <name type="scientific">Clostridium collagenovorans DSM 3089</name>
    <dbReference type="NCBI Taxonomy" id="1121306"/>
    <lineage>
        <taxon>Bacteria</taxon>
        <taxon>Bacillati</taxon>
        <taxon>Bacillota</taxon>
        <taxon>Clostridia</taxon>
        <taxon>Eubacteriales</taxon>
        <taxon>Clostridiaceae</taxon>
        <taxon>Clostridium</taxon>
    </lineage>
</organism>
<evidence type="ECO:0000313" key="5">
    <source>
        <dbReference type="Proteomes" id="UP000184526"/>
    </source>
</evidence>
<keyword evidence="1" id="KW-0732">Signal</keyword>
<dbReference type="GO" id="GO:0004553">
    <property type="term" value="F:hydrolase activity, hydrolyzing O-glycosyl compounds"/>
    <property type="evidence" value="ECO:0007669"/>
    <property type="project" value="InterPro"/>
</dbReference>
<proteinExistence type="predicted"/>
<dbReference type="GO" id="GO:0009254">
    <property type="term" value="P:peptidoglycan turnover"/>
    <property type="evidence" value="ECO:0007669"/>
    <property type="project" value="InterPro"/>
</dbReference>
<dbReference type="InterPro" id="IPR010611">
    <property type="entry name" value="3D_dom"/>
</dbReference>
<keyword evidence="2" id="KW-0812">Transmembrane</keyword>
<name>A0A1M5W6I2_9CLOT</name>
<dbReference type="InterPro" id="IPR011098">
    <property type="entry name" value="G5_dom"/>
</dbReference>
<keyword evidence="2" id="KW-1133">Transmembrane helix</keyword>
<dbReference type="STRING" id="1121306.SAMN02745196_01582"/>
<evidence type="ECO:0000313" key="4">
    <source>
        <dbReference type="EMBL" id="SHH83080.1"/>
    </source>
</evidence>
<dbReference type="SUPFAM" id="SSF50685">
    <property type="entry name" value="Barwin-like endoglucanases"/>
    <property type="match status" value="1"/>
</dbReference>
<dbReference type="GO" id="GO:0019867">
    <property type="term" value="C:outer membrane"/>
    <property type="evidence" value="ECO:0007669"/>
    <property type="project" value="InterPro"/>
</dbReference>
<sequence>MRNATKENSQSFFSAIPKTIIAFTMVLLIMTIVIFNMRKTITVSVNNEVMKITTLRNNLKAILDANGIVVGEKDKISVNLDSEVADGDVVDIKRAVKVKVAVDNEELEVLTAEDNVGQVLDTEGISMNDLDKIEPAVDTTVSEGLNVKITRVQERVIDEVQEIAFDKEYQKTDEIEQGKEKVLQEGANGERLISSKITFEDGKEVSREVVKDEVQREPVKQIVALGTLGVYRPSRGGSVSFNYSKVINCEATAYNPLGAASTAITATGTVARRNPSGYSTIAVDPSVIPLGTKVYVEGYGYAIAEDTGGAIKGNIIDVFLNSYEESCRWGRKNVKVYIVK</sequence>
<dbReference type="InterPro" id="IPR051933">
    <property type="entry name" value="Resuscitation_pf_RpfB"/>
</dbReference>
<gene>
    <name evidence="4" type="ORF">SAMN02745196_01582</name>
</gene>
<feature type="domain" description="G5" evidence="3">
    <location>
        <begin position="149"/>
        <end position="229"/>
    </location>
</feature>
<dbReference type="CDD" id="cd22786">
    <property type="entry name" value="DPBB_YuiC-like"/>
    <property type="match status" value="1"/>
</dbReference>
<keyword evidence="5" id="KW-1185">Reference proteome</keyword>
<feature type="transmembrane region" description="Helical" evidence="2">
    <location>
        <begin position="12"/>
        <end position="35"/>
    </location>
</feature>
<dbReference type="SMART" id="SM01208">
    <property type="entry name" value="G5"/>
    <property type="match status" value="1"/>
</dbReference>
<dbReference type="Gene3D" id="2.20.230.10">
    <property type="entry name" value="Resuscitation-promoting factor rpfb"/>
    <property type="match status" value="1"/>
</dbReference>
<accession>A0A1M5W6I2</accession>
<dbReference type="PROSITE" id="PS51109">
    <property type="entry name" value="G5"/>
    <property type="match status" value="1"/>
</dbReference>
<evidence type="ECO:0000259" key="3">
    <source>
        <dbReference type="PROSITE" id="PS51109"/>
    </source>
</evidence>
<dbReference type="Pfam" id="PF07501">
    <property type="entry name" value="G5"/>
    <property type="match status" value="1"/>
</dbReference>
<dbReference type="PANTHER" id="PTHR39160:SF4">
    <property type="entry name" value="RESUSCITATION-PROMOTING FACTOR RPFB"/>
    <property type="match status" value="1"/>
</dbReference>
<evidence type="ECO:0000256" key="2">
    <source>
        <dbReference type="SAM" id="Phobius"/>
    </source>
</evidence>
<dbReference type="PANTHER" id="PTHR39160">
    <property type="entry name" value="CELL WALL-BINDING PROTEIN YOCH"/>
    <property type="match status" value="1"/>
</dbReference>
<reference evidence="4 5" key="1">
    <citation type="submission" date="2016-11" db="EMBL/GenBank/DDBJ databases">
        <authorList>
            <person name="Jaros S."/>
            <person name="Januszkiewicz K."/>
            <person name="Wedrychowicz H."/>
        </authorList>
    </citation>
    <scope>NUCLEOTIDE SEQUENCE [LARGE SCALE GENOMIC DNA]</scope>
    <source>
        <strain evidence="4 5">DSM 3089</strain>
    </source>
</reference>
<dbReference type="InterPro" id="IPR007137">
    <property type="entry name" value="DUF348"/>
</dbReference>